<reference evidence="2" key="1">
    <citation type="journal article" date="2020" name="Stud. Mycol.">
        <title>101 Dothideomycetes genomes: a test case for predicting lifestyles and emergence of pathogens.</title>
        <authorList>
            <person name="Haridas S."/>
            <person name="Albert R."/>
            <person name="Binder M."/>
            <person name="Bloem J."/>
            <person name="Labutti K."/>
            <person name="Salamov A."/>
            <person name="Andreopoulos B."/>
            <person name="Baker S."/>
            <person name="Barry K."/>
            <person name="Bills G."/>
            <person name="Bluhm B."/>
            <person name="Cannon C."/>
            <person name="Castanera R."/>
            <person name="Culley D."/>
            <person name="Daum C."/>
            <person name="Ezra D."/>
            <person name="Gonzalez J."/>
            <person name="Henrissat B."/>
            <person name="Kuo A."/>
            <person name="Liang C."/>
            <person name="Lipzen A."/>
            <person name="Lutzoni F."/>
            <person name="Magnuson J."/>
            <person name="Mondo S."/>
            <person name="Nolan M."/>
            <person name="Ohm R."/>
            <person name="Pangilinan J."/>
            <person name="Park H.-J."/>
            <person name="Ramirez L."/>
            <person name="Alfaro M."/>
            <person name="Sun H."/>
            <person name="Tritt A."/>
            <person name="Yoshinaga Y."/>
            <person name="Zwiers L.-H."/>
            <person name="Turgeon B."/>
            <person name="Goodwin S."/>
            <person name="Spatafora J."/>
            <person name="Crous P."/>
            <person name="Grigoriev I."/>
        </authorList>
    </citation>
    <scope>NUCLEOTIDE SEQUENCE</scope>
    <source>
        <strain evidence="2">CBS 113818</strain>
    </source>
</reference>
<feature type="signal peptide" evidence="1">
    <location>
        <begin position="1"/>
        <end position="28"/>
    </location>
</feature>
<keyword evidence="3" id="KW-1185">Reference proteome</keyword>
<evidence type="ECO:0008006" key="4">
    <source>
        <dbReference type="Google" id="ProtNLM"/>
    </source>
</evidence>
<feature type="chain" id="PRO_5025576758" description="F-box domain-containing protein" evidence="1">
    <location>
        <begin position="29"/>
        <end position="324"/>
    </location>
</feature>
<evidence type="ECO:0000313" key="2">
    <source>
        <dbReference type="EMBL" id="KAF2831782.1"/>
    </source>
</evidence>
<keyword evidence="1" id="KW-0732">Signal</keyword>
<dbReference type="Proteomes" id="UP000799424">
    <property type="component" value="Unassembled WGS sequence"/>
</dbReference>
<name>A0A6A7AEU1_9PLEO</name>
<evidence type="ECO:0000313" key="3">
    <source>
        <dbReference type="Proteomes" id="UP000799424"/>
    </source>
</evidence>
<protein>
    <recommendedName>
        <fullName evidence="4">F-box domain-containing protein</fullName>
    </recommendedName>
</protein>
<sequence>MPTLLALPKELLLHILSFLTLPLIEIVAQTYNKNITATCMSLLQPLLTRRRHIKTLTAQFGPFNPPQQFEFEILTQETERFGLGKPRWGRLREPSGSDVLTAMEYLLHNFTGNLKWLEATKPQNEQNRAGSSTRKNYQALSQLEMAALEAEASTLGLKLPAAFIKLFTNANLMHHVPAIYDTSLRISSGLNRVPAVIDSGAGGYCIPMREEMFGDSAWSLYLAPDGTHCVLETTYDTGRSWEDVLSANGPGPSSLAATEEEMQEAKNEGREMAVMLSGGVLLEGVGFEEWLALMCFENGVSLACCDMEEVGEGLKEYVRTVYVG</sequence>
<organism evidence="2 3">
    <name type="scientific">Ophiobolus disseminans</name>
    <dbReference type="NCBI Taxonomy" id="1469910"/>
    <lineage>
        <taxon>Eukaryota</taxon>
        <taxon>Fungi</taxon>
        <taxon>Dikarya</taxon>
        <taxon>Ascomycota</taxon>
        <taxon>Pezizomycotina</taxon>
        <taxon>Dothideomycetes</taxon>
        <taxon>Pleosporomycetidae</taxon>
        <taxon>Pleosporales</taxon>
        <taxon>Pleosporineae</taxon>
        <taxon>Phaeosphaeriaceae</taxon>
        <taxon>Ophiobolus</taxon>
    </lineage>
</organism>
<dbReference type="AlphaFoldDB" id="A0A6A7AEU1"/>
<accession>A0A6A7AEU1</accession>
<dbReference type="EMBL" id="MU006218">
    <property type="protein sequence ID" value="KAF2831782.1"/>
    <property type="molecule type" value="Genomic_DNA"/>
</dbReference>
<evidence type="ECO:0000256" key="1">
    <source>
        <dbReference type="SAM" id="SignalP"/>
    </source>
</evidence>
<dbReference type="OrthoDB" id="3762936at2759"/>
<gene>
    <name evidence="2" type="ORF">CC86DRAFT_367058</name>
</gene>
<proteinExistence type="predicted"/>